<comment type="caution">
    <text evidence="2">The sequence shown here is derived from an EMBL/GenBank/DDBJ whole genome shotgun (WGS) entry which is preliminary data.</text>
</comment>
<gene>
    <name evidence="2" type="ORF">FSC37_06845</name>
</gene>
<evidence type="ECO:0000313" key="3">
    <source>
        <dbReference type="Proteomes" id="UP000321832"/>
    </source>
</evidence>
<feature type="region of interest" description="Disordered" evidence="1">
    <location>
        <begin position="86"/>
        <end position="119"/>
    </location>
</feature>
<evidence type="ECO:0000256" key="1">
    <source>
        <dbReference type="SAM" id="MobiDB-lite"/>
    </source>
</evidence>
<dbReference type="EMBL" id="VOPW01000001">
    <property type="protein sequence ID" value="TXC65837.1"/>
    <property type="molecule type" value="Genomic_DNA"/>
</dbReference>
<sequence length="145" mass="16200">MSDQPTRAMIESRTDFQNAVRGALAEAALVGCREIWLVDDDYADWPLGERAVVDDLTHWASMHRSFTVVARSFDHLARHQARWVTRRRQFSHRGALPHQQRSRSRADAQHPADSGADVGPAARPCALSWRGLTGDVGCRAVARTD</sequence>
<keyword evidence="3" id="KW-1185">Reference proteome</keyword>
<dbReference type="Proteomes" id="UP000321832">
    <property type="component" value="Unassembled WGS sequence"/>
</dbReference>
<accession>A0A5C6TYZ8</accession>
<evidence type="ECO:0000313" key="2">
    <source>
        <dbReference type="EMBL" id="TXC65837.1"/>
    </source>
</evidence>
<protein>
    <submittedName>
        <fullName evidence="2">Uncharacterized protein</fullName>
    </submittedName>
</protein>
<organism evidence="2 3">
    <name type="scientific">Piscinibacter aquaticus</name>
    <dbReference type="NCBI Taxonomy" id="392597"/>
    <lineage>
        <taxon>Bacteria</taxon>
        <taxon>Pseudomonadati</taxon>
        <taxon>Pseudomonadota</taxon>
        <taxon>Betaproteobacteria</taxon>
        <taxon>Burkholderiales</taxon>
        <taxon>Sphaerotilaceae</taxon>
        <taxon>Piscinibacter</taxon>
    </lineage>
</organism>
<name>A0A5C6TYZ8_9BURK</name>
<dbReference type="AlphaFoldDB" id="A0A5C6TYZ8"/>
<reference evidence="2 3" key="1">
    <citation type="submission" date="2019-08" db="EMBL/GenBank/DDBJ databases">
        <authorList>
            <person name="Khan S.A."/>
            <person name="Jeon C.O."/>
            <person name="Jeong S.E."/>
        </authorList>
    </citation>
    <scope>NUCLEOTIDE SEQUENCE [LARGE SCALE GENOMIC DNA]</scope>
    <source>
        <strain evidence="3">IMCC1728</strain>
    </source>
</reference>
<proteinExistence type="predicted"/>